<dbReference type="AlphaFoldDB" id="A0AAE4YS45"/>
<evidence type="ECO:0000313" key="2">
    <source>
        <dbReference type="EMBL" id="NEI50140.1"/>
    </source>
</evidence>
<reference evidence="2 3" key="1">
    <citation type="submission" date="2019-12" db="EMBL/GenBank/DDBJ databases">
        <title>Rhizobium genotypes associated with high levels of biological nitrogen fixation by grain legumes in a temperate-maritime cropping system.</title>
        <authorList>
            <person name="Maluk M."/>
            <person name="Francesc Ferrando Molina F."/>
            <person name="Lopez Del Egido L."/>
            <person name="Lafos M."/>
            <person name="Langarica-Fuentes A."/>
            <person name="Gebre Yohannes G."/>
            <person name="Young M.W."/>
            <person name="Martin P."/>
            <person name="Gantlett R."/>
            <person name="Kenicer G."/>
            <person name="Hawes C."/>
            <person name="Begg G.S."/>
            <person name="Quilliam R.S."/>
            <person name="Squire G.R."/>
            <person name="Poole P.S."/>
            <person name="Young P.W."/>
            <person name="Iannetta P.M."/>
            <person name="James E.K."/>
        </authorList>
    </citation>
    <scope>NUCLEOTIDE SEQUENCE [LARGE SCALE GENOMIC DNA]</scope>
    <source>
        <strain evidence="2 3">JHI985</strain>
    </source>
</reference>
<dbReference type="RefSeq" id="WP_164566353.1">
    <property type="nucleotide sequence ID" value="NZ_WUFC01000017.1"/>
</dbReference>
<gene>
    <name evidence="2" type="ORF">GR217_20840</name>
</gene>
<evidence type="ECO:0000313" key="3">
    <source>
        <dbReference type="Proteomes" id="UP000661163"/>
    </source>
</evidence>
<accession>A0AAE4YS45</accession>
<name>A0AAE4YS45_9HYPH</name>
<dbReference type="Proteomes" id="UP000661163">
    <property type="component" value="Unassembled WGS sequence"/>
</dbReference>
<dbReference type="EMBL" id="WUFC01000017">
    <property type="protein sequence ID" value="NEI50140.1"/>
    <property type="molecule type" value="Genomic_DNA"/>
</dbReference>
<evidence type="ECO:0000259" key="1">
    <source>
        <dbReference type="Pfam" id="PF06527"/>
    </source>
</evidence>
<protein>
    <recommendedName>
        <fullName evidence="1">TniQ domain-containing protein</fullName>
    </recommendedName>
</protein>
<proteinExistence type="predicted"/>
<dbReference type="Pfam" id="PF06527">
    <property type="entry name" value="TniQ"/>
    <property type="match status" value="1"/>
</dbReference>
<organism evidence="2 3">
    <name type="scientific">Rhizobium ruizarguesonis</name>
    <dbReference type="NCBI Taxonomy" id="2081791"/>
    <lineage>
        <taxon>Bacteria</taxon>
        <taxon>Pseudomonadati</taxon>
        <taxon>Pseudomonadota</taxon>
        <taxon>Alphaproteobacteria</taxon>
        <taxon>Hyphomicrobiales</taxon>
        <taxon>Rhizobiaceae</taxon>
        <taxon>Rhizobium/Agrobacterium group</taxon>
        <taxon>Rhizobium</taxon>
    </lineage>
</organism>
<sequence>MLMDVPLFNDETLLSYLSRLAVANAAGTSRTFCNDLGLSFRGLVRGDAAWVEKLARLVGRSASDLMRHNLQIDNNGGTLIAGAYFSKTAIRRSSLRYCPQCLAEDQRDGGRMPGTRLYGRLLWILPQVTACPTHAVEIVQSDGAPVRKHEHDFTAMMEVEGDDVGSLLRKAVPAPTTEFDAFVVDRLGGVRRHGAFLDSLALSPAMMACELIGLASKGARYINPRAVGPPAMTSARAAGYASLSEGWKGFESALDRVRLPVEKRNVRGGKALYGSLYSALNDGHAHPDFDPLRKAIRDHTLKVIPVLNGADFFGKVEDSDWTSVSMIARATGYADQTLRRILVELGHLKTLRQAHNDSFVRREMADEAVAIIRDMATLEDAAEIMGLDPRTLKRLVDDGFVKHAFLPTSEQTTASNVRPRFSRAYLVGLRDALLAKATRPVRDHMVSFGSAAKRGGLRYAQVLALILEGKLAKVARIKDEPGLAALRLDWREVGLFKRRISKGLSGAGRSAPGPQAGAVSSHGNATEVAANCKRIRLSPRAFDYLCSEKLLEADGNPLSMKTFGAKYVTLQQCSRETGVPAVELRSRIVATKIRPAFPLSKVGQYIIKRDHVSKLLV</sequence>
<feature type="domain" description="TniQ" evidence="1">
    <location>
        <begin position="5"/>
        <end position="136"/>
    </location>
</feature>
<comment type="caution">
    <text evidence="2">The sequence shown here is derived from an EMBL/GenBank/DDBJ whole genome shotgun (WGS) entry which is preliminary data.</text>
</comment>
<dbReference type="InterPro" id="IPR009492">
    <property type="entry name" value="TniQ"/>
</dbReference>